<dbReference type="InterPro" id="IPR050475">
    <property type="entry name" value="Prenyltransferase_related"/>
</dbReference>
<dbReference type="InterPro" id="IPR044878">
    <property type="entry name" value="UbiA_sf"/>
</dbReference>
<dbReference type="Pfam" id="PF01040">
    <property type="entry name" value="UbiA"/>
    <property type="match status" value="1"/>
</dbReference>
<keyword evidence="3 5" id="KW-1133">Transmembrane helix</keyword>
<dbReference type="CDD" id="cd13965">
    <property type="entry name" value="PT_UbiA_3"/>
    <property type="match status" value="1"/>
</dbReference>
<keyword evidence="2 5" id="KW-0812">Transmembrane</keyword>
<dbReference type="GO" id="GO:0016020">
    <property type="term" value="C:membrane"/>
    <property type="evidence" value="ECO:0007669"/>
    <property type="project" value="UniProtKB-SubCell"/>
</dbReference>
<dbReference type="InterPro" id="IPR000537">
    <property type="entry name" value="UbiA_prenyltransferase"/>
</dbReference>
<evidence type="ECO:0000256" key="1">
    <source>
        <dbReference type="ARBA" id="ARBA00004141"/>
    </source>
</evidence>
<dbReference type="PANTHER" id="PTHR42723">
    <property type="entry name" value="CHLOROPHYLL SYNTHASE"/>
    <property type="match status" value="1"/>
</dbReference>
<evidence type="ECO:0000256" key="3">
    <source>
        <dbReference type="ARBA" id="ARBA00022989"/>
    </source>
</evidence>
<gene>
    <name evidence="6" type="ORF">DFH94DRAFT_625957</name>
</gene>
<feature type="transmembrane region" description="Helical" evidence="5">
    <location>
        <begin position="210"/>
        <end position="232"/>
    </location>
</feature>
<organism evidence="6 7">
    <name type="scientific">Russula ochroleuca</name>
    <dbReference type="NCBI Taxonomy" id="152965"/>
    <lineage>
        <taxon>Eukaryota</taxon>
        <taxon>Fungi</taxon>
        <taxon>Dikarya</taxon>
        <taxon>Basidiomycota</taxon>
        <taxon>Agaricomycotina</taxon>
        <taxon>Agaricomycetes</taxon>
        <taxon>Russulales</taxon>
        <taxon>Russulaceae</taxon>
        <taxon>Russula</taxon>
    </lineage>
</organism>
<sequence>MTRIVIPSLTPHYINNSPWSISVNLTFSRVEDFLLKFFSAVMYHLHTAILFTWTDYKTIFLPITTFACATAPVQSFSSLLQCWIWIWFHLLLCNVSNQARSCEEDKVNRPWRPLPAGRITESQAIALRWAIVVLCLFWSSIYDQDLVLTTMGLVATTFIYDELGAASHIVGKNFCNIGGYASFEIGATTIIGTSLRELPRFAGANHAMDFVSVTAVIISGILIFTTIQAQDFPDVEGDKALGRLTFPIYAPEFSRAFTLFATVAWSMFLSWFWGVGPVSSAFLVMFGAYVGIRYYHWRTLEADKKSYLIFNIWLMAAHVLPLHARTSVLAF</sequence>
<keyword evidence="4 5" id="KW-0472">Membrane</keyword>
<dbReference type="Proteomes" id="UP000759537">
    <property type="component" value="Unassembled WGS sequence"/>
</dbReference>
<dbReference type="AlphaFoldDB" id="A0A9P5TB47"/>
<dbReference type="Gene3D" id="1.10.357.140">
    <property type="entry name" value="UbiA prenyltransferase"/>
    <property type="match status" value="1"/>
</dbReference>
<comment type="subcellular location">
    <subcellularLocation>
        <location evidence="1">Membrane</location>
        <topology evidence="1">Multi-pass membrane protein</topology>
    </subcellularLocation>
</comment>
<reference evidence="6" key="2">
    <citation type="journal article" date="2020" name="Nat. Commun.">
        <title>Large-scale genome sequencing of mycorrhizal fungi provides insights into the early evolution of symbiotic traits.</title>
        <authorList>
            <person name="Miyauchi S."/>
            <person name="Kiss E."/>
            <person name="Kuo A."/>
            <person name="Drula E."/>
            <person name="Kohler A."/>
            <person name="Sanchez-Garcia M."/>
            <person name="Morin E."/>
            <person name="Andreopoulos B."/>
            <person name="Barry K.W."/>
            <person name="Bonito G."/>
            <person name="Buee M."/>
            <person name="Carver A."/>
            <person name="Chen C."/>
            <person name="Cichocki N."/>
            <person name="Clum A."/>
            <person name="Culley D."/>
            <person name="Crous P.W."/>
            <person name="Fauchery L."/>
            <person name="Girlanda M."/>
            <person name="Hayes R.D."/>
            <person name="Keri Z."/>
            <person name="LaButti K."/>
            <person name="Lipzen A."/>
            <person name="Lombard V."/>
            <person name="Magnuson J."/>
            <person name="Maillard F."/>
            <person name="Murat C."/>
            <person name="Nolan M."/>
            <person name="Ohm R.A."/>
            <person name="Pangilinan J."/>
            <person name="Pereira M.F."/>
            <person name="Perotto S."/>
            <person name="Peter M."/>
            <person name="Pfister S."/>
            <person name="Riley R."/>
            <person name="Sitrit Y."/>
            <person name="Stielow J.B."/>
            <person name="Szollosi G."/>
            <person name="Zifcakova L."/>
            <person name="Stursova M."/>
            <person name="Spatafora J.W."/>
            <person name="Tedersoo L."/>
            <person name="Vaario L.M."/>
            <person name="Yamada A."/>
            <person name="Yan M."/>
            <person name="Wang P."/>
            <person name="Xu J."/>
            <person name="Bruns T."/>
            <person name="Baldrian P."/>
            <person name="Vilgalys R."/>
            <person name="Dunand C."/>
            <person name="Henrissat B."/>
            <person name="Grigoriev I.V."/>
            <person name="Hibbett D."/>
            <person name="Nagy L.G."/>
            <person name="Martin F.M."/>
        </authorList>
    </citation>
    <scope>NUCLEOTIDE SEQUENCE</scope>
    <source>
        <strain evidence="6">Prilba</strain>
    </source>
</reference>
<keyword evidence="7" id="KW-1185">Reference proteome</keyword>
<proteinExistence type="predicted"/>
<evidence type="ECO:0000256" key="5">
    <source>
        <dbReference type="SAM" id="Phobius"/>
    </source>
</evidence>
<feature type="transmembrane region" description="Helical" evidence="5">
    <location>
        <begin position="33"/>
        <end position="53"/>
    </location>
</feature>
<feature type="transmembrane region" description="Helical" evidence="5">
    <location>
        <begin position="59"/>
        <end position="88"/>
    </location>
</feature>
<evidence type="ECO:0000313" key="6">
    <source>
        <dbReference type="EMBL" id="KAF8483348.1"/>
    </source>
</evidence>
<evidence type="ECO:0000256" key="4">
    <source>
        <dbReference type="ARBA" id="ARBA00023136"/>
    </source>
</evidence>
<dbReference type="EMBL" id="WHVB01000004">
    <property type="protein sequence ID" value="KAF8483348.1"/>
    <property type="molecule type" value="Genomic_DNA"/>
</dbReference>
<dbReference type="PANTHER" id="PTHR42723:SF1">
    <property type="entry name" value="CHLOROPHYLL SYNTHASE, CHLOROPLASTIC"/>
    <property type="match status" value="1"/>
</dbReference>
<evidence type="ECO:0000313" key="7">
    <source>
        <dbReference type="Proteomes" id="UP000759537"/>
    </source>
</evidence>
<feature type="transmembrane region" description="Helical" evidence="5">
    <location>
        <begin position="278"/>
        <end position="295"/>
    </location>
</feature>
<reference evidence="6" key="1">
    <citation type="submission" date="2019-10" db="EMBL/GenBank/DDBJ databases">
        <authorList>
            <consortium name="DOE Joint Genome Institute"/>
            <person name="Kuo A."/>
            <person name="Miyauchi S."/>
            <person name="Kiss E."/>
            <person name="Drula E."/>
            <person name="Kohler A."/>
            <person name="Sanchez-Garcia M."/>
            <person name="Andreopoulos B."/>
            <person name="Barry K.W."/>
            <person name="Bonito G."/>
            <person name="Buee M."/>
            <person name="Carver A."/>
            <person name="Chen C."/>
            <person name="Cichocki N."/>
            <person name="Clum A."/>
            <person name="Culley D."/>
            <person name="Crous P.W."/>
            <person name="Fauchery L."/>
            <person name="Girlanda M."/>
            <person name="Hayes R."/>
            <person name="Keri Z."/>
            <person name="LaButti K."/>
            <person name="Lipzen A."/>
            <person name="Lombard V."/>
            <person name="Magnuson J."/>
            <person name="Maillard F."/>
            <person name="Morin E."/>
            <person name="Murat C."/>
            <person name="Nolan M."/>
            <person name="Ohm R."/>
            <person name="Pangilinan J."/>
            <person name="Pereira M."/>
            <person name="Perotto S."/>
            <person name="Peter M."/>
            <person name="Riley R."/>
            <person name="Sitrit Y."/>
            <person name="Stielow B."/>
            <person name="Szollosi G."/>
            <person name="Zifcakova L."/>
            <person name="Stursova M."/>
            <person name="Spatafora J.W."/>
            <person name="Tedersoo L."/>
            <person name="Vaario L.-M."/>
            <person name="Yamada A."/>
            <person name="Yan M."/>
            <person name="Wang P."/>
            <person name="Xu J."/>
            <person name="Bruns T."/>
            <person name="Baldrian P."/>
            <person name="Vilgalys R."/>
            <person name="Henrissat B."/>
            <person name="Grigoriev I.V."/>
            <person name="Hibbett D."/>
            <person name="Nagy L.G."/>
            <person name="Martin F.M."/>
        </authorList>
    </citation>
    <scope>NUCLEOTIDE SEQUENCE</scope>
    <source>
        <strain evidence="6">Prilba</strain>
    </source>
</reference>
<protein>
    <submittedName>
        <fullName evidence="6">UbiA prenyltransferase family-domain-containing protein</fullName>
    </submittedName>
</protein>
<evidence type="ECO:0000256" key="2">
    <source>
        <dbReference type="ARBA" id="ARBA00022692"/>
    </source>
</evidence>
<dbReference type="OrthoDB" id="434972at2759"/>
<comment type="caution">
    <text evidence="6">The sequence shown here is derived from an EMBL/GenBank/DDBJ whole genome shotgun (WGS) entry which is preliminary data.</text>
</comment>
<accession>A0A9P5TB47</accession>
<dbReference type="GO" id="GO:0016765">
    <property type="term" value="F:transferase activity, transferring alkyl or aryl (other than methyl) groups"/>
    <property type="evidence" value="ECO:0007669"/>
    <property type="project" value="InterPro"/>
</dbReference>
<name>A0A9P5TB47_9AGAM</name>
<feature type="transmembrane region" description="Helical" evidence="5">
    <location>
        <begin position="307"/>
        <end position="324"/>
    </location>
</feature>